<proteinExistence type="predicted"/>
<accession>A0A433ZX81</accession>
<dbReference type="OrthoDB" id="7064333at2"/>
<dbReference type="Proteomes" id="UP000286908">
    <property type="component" value="Unassembled WGS sequence"/>
</dbReference>
<reference evidence="1 2" key="1">
    <citation type="submission" date="2017-08" db="EMBL/GenBank/DDBJ databases">
        <title>Draft genome sequence of pheromone producing symbiont Morganella morganii, of the female New Zealand grass grub Costelytra giveni.</title>
        <authorList>
            <person name="Laugraud A."/>
            <person name="Young S.D."/>
            <person name="Hurst M.H."/>
        </authorList>
    </citation>
    <scope>NUCLEOTIDE SEQUENCE [LARGE SCALE GENOMIC DNA]</scope>
    <source>
        <strain evidence="1 2">MMsCG</strain>
    </source>
</reference>
<name>A0A433ZX81_MORMO</name>
<evidence type="ECO:0000313" key="2">
    <source>
        <dbReference type="Proteomes" id="UP000286908"/>
    </source>
</evidence>
<dbReference type="EMBL" id="NRQY01000001">
    <property type="protein sequence ID" value="RUT66754.1"/>
    <property type="molecule type" value="Genomic_DNA"/>
</dbReference>
<evidence type="ECO:0008006" key="3">
    <source>
        <dbReference type="Google" id="ProtNLM"/>
    </source>
</evidence>
<comment type="caution">
    <text evidence="1">The sequence shown here is derived from an EMBL/GenBank/DDBJ whole genome shotgun (WGS) entry which is preliminary data.</text>
</comment>
<gene>
    <name evidence="1" type="ORF">CKG00_10430</name>
</gene>
<protein>
    <recommendedName>
        <fullName evidence="3">Prevent-host-death protein</fullName>
    </recommendedName>
</protein>
<sequence>MKVSINDFNKNIISMIKNPDLSEGEDILIYDDNNELAGVIIQPKLYQFIIDKINEIEDAEDSAVSYSHDSDTVSLDDLLKE</sequence>
<evidence type="ECO:0000313" key="1">
    <source>
        <dbReference type="EMBL" id="RUT66754.1"/>
    </source>
</evidence>
<organism evidence="1 2">
    <name type="scientific">Morganella morganii</name>
    <name type="common">Proteus morganii</name>
    <dbReference type="NCBI Taxonomy" id="582"/>
    <lineage>
        <taxon>Bacteria</taxon>
        <taxon>Pseudomonadati</taxon>
        <taxon>Pseudomonadota</taxon>
        <taxon>Gammaproteobacteria</taxon>
        <taxon>Enterobacterales</taxon>
        <taxon>Morganellaceae</taxon>
        <taxon>Morganella</taxon>
    </lineage>
</organism>
<dbReference type="AlphaFoldDB" id="A0A433ZX81"/>